<protein>
    <recommendedName>
        <fullName evidence="4">Acetyltransferase</fullName>
    </recommendedName>
</protein>
<dbReference type="AlphaFoldDB" id="A0A9W6RQ16"/>
<evidence type="ECO:0008006" key="4">
    <source>
        <dbReference type="Google" id="ProtNLM"/>
    </source>
</evidence>
<proteinExistence type="predicted"/>
<dbReference type="EMBL" id="BSTJ01000012">
    <property type="protein sequence ID" value="GLY79759.1"/>
    <property type="molecule type" value="Genomic_DNA"/>
</dbReference>
<keyword evidence="1" id="KW-0732">Signal</keyword>
<accession>A0A9W6RQ16</accession>
<comment type="caution">
    <text evidence="2">The sequence shown here is derived from an EMBL/GenBank/DDBJ whole genome shotgun (WGS) entry which is preliminary data.</text>
</comment>
<evidence type="ECO:0000313" key="3">
    <source>
        <dbReference type="Proteomes" id="UP001165135"/>
    </source>
</evidence>
<organism evidence="2 3">
    <name type="scientific">Actinoallomurus iriomotensis</name>
    <dbReference type="NCBI Taxonomy" id="478107"/>
    <lineage>
        <taxon>Bacteria</taxon>
        <taxon>Bacillati</taxon>
        <taxon>Actinomycetota</taxon>
        <taxon>Actinomycetes</taxon>
        <taxon>Streptosporangiales</taxon>
        <taxon>Thermomonosporaceae</taxon>
        <taxon>Actinoallomurus</taxon>
    </lineage>
</organism>
<sequence length="134" mass="14079">MHKVVKKVALSVSAAVALAVPLSVNNPAMAASSPIAACGGGSYHVIDKHDLGPAVIYLLYNGTTNCVVTWKDSPNTTSVYASIQRQSDGKEVQDVGHYSTYAGPVKLNAAGTCVWWMGGYGNSYEWGSGWSHCG</sequence>
<gene>
    <name evidence="2" type="ORF">Airi01_080260</name>
</gene>
<dbReference type="RefSeq" id="WP_285631730.1">
    <property type="nucleotide sequence ID" value="NZ_BSTJ01000012.1"/>
</dbReference>
<reference evidence="2" key="1">
    <citation type="submission" date="2023-03" db="EMBL/GenBank/DDBJ databases">
        <title>Actinoallomurus iriomotensis NBRC 103681.</title>
        <authorList>
            <person name="Ichikawa N."/>
            <person name="Sato H."/>
            <person name="Tonouchi N."/>
        </authorList>
    </citation>
    <scope>NUCLEOTIDE SEQUENCE</scope>
    <source>
        <strain evidence="2">NBRC 103681</strain>
    </source>
</reference>
<feature type="signal peptide" evidence="1">
    <location>
        <begin position="1"/>
        <end position="30"/>
    </location>
</feature>
<evidence type="ECO:0000256" key="1">
    <source>
        <dbReference type="SAM" id="SignalP"/>
    </source>
</evidence>
<evidence type="ECO:0000313" key="2">
    <source>
        <dbReference type="EMBL" id="GLY79759.1"/>
    </source>
</evidence>
<name>A0A9W6RQ16_9ACTN</name>
<dbReference type="Proteomes" id="UP001165135">
    <property type="component" value="Unassembled WGS sequence"/>
</dbReference>
<feature type="chain" id="PRO_5040840105" description="Acetyltransferase" evidence="1">
    <location>
        <begin position="31"/>
        <end position="134"/>
    </location>
</feature>